<dbReference type="GO" id="GO:0018506">
    <property type="term" value="F:maleylacetate reductase activity"/>
    <property type="evidence" value="ECO:0007669"/>
    <property type="project" value="InterPro"/>
</dbReference>
<evidence type="ECO:0000313" key="7">
    <source>
        <dbReference type="Proteomes" id="UP000244077"/>
    </source>
</evidence>
<dbReference type="PANTHER" id="PTHR11496:SF102">
    <property type="entry name" value="ALCOHOL DEHYDROGENASE 4"/>
    <property type="match status" value="1"/>
</dbReference>
<feature type="domain" description="Alcohol dehydrogenase iron-type/glycerol dehydrogenase GldA" evidence="4">
    <location>
        <begin position="14"/>
        <end position="157"/>
    </location>
</feature>
<reference evidence="6 7" key="1">
    <citation type="submission" date="2018-04" db="EMBL/GenBank/DDBJ databases">
        <title>Genomic Encyclopedia of Archaeal and Bacterial Type Strains, Phase II (KMG-II): from individual species to whole genera.</title>
        <authorList>
            <person name="Goeker M."/>
        </authorList>
    </citation>
    <scope>NUCLEOTIDE SEQUENCE [LARGE SCALE GENOMIC DNA]</scope>
    <source>
        <strain evidence="6 7">DSM 100434</strain>
    </source>
</reference>
<comment type="caution">
    <text evidence="6">The sequence shown here is derived from an EMBL/GenBank/DDBJ whole genome shotgun (WGS) entry which is preliminary data.</text>
</comment>
<dbReference type="SUPFAM" id="SSF56796">
    <property type="entry name" value="Dehydroquinate synthase-like"/>
    <property type="match status" value="1"/>
</dbReference>
<dbReference type="InterPro" id="IPR056798">
    <property type="entry name" value="ADH_Fe_C"/>
</dbReference>
<organism evidence="6 7">
    <name type="scientific">Celeribacter persicus</name>
    <dbReference type="NCBI Taxonomy" id="1651082"/>
    <lineage>
        <taxon>Bacteria</taxon>
        <taxon>Pseudomonadati</taxon>
        <taxon>Pseudomonadota</taxon>
        <taxon>Alphaproteobacteria</taxon>
        <taxon>Rhodobacterales</taxon>
        <taxon>Roseobacteraceae</taxon>
        <taxon>Celeribacter</taxon>
    </lineage>
</organism>
<gene>
    <name evidence="6" type="ORF">C8N42_107179</name>
</gene>
<comment type="similarity">
    <text evidence="1">Belongs to the iron-containing alcohol dehydrogenase family.</text>
</comment>
<dbReference type="CDD" id="cd08177">
    <property type="entry name" value="MAR"/>
    <property type="match status" value="1"/>
</dbReference>
<protein>
    <submittedName>
        <fullName evidence="6">Maleylacetate reductase</fullName>
    </submittedName>
</protein>
<dbReference type="GO" id="GO:0046872">
    <property type="term" value="F:metal ion binding"/>
    <property type="evidence" value="ECO:0007669"/>
    <property type="project" value="InterPro"/>
</dbReference>
<keyword evidence="2" id="KW-0560">Oxidoreductase</keyword>
<dbReference type="Proteomes" id="UP000244077">
    <property type="component" value="Unassembled WGS sequence"/>
</dbReference>
<evidence type="ECO:0000259" key="4">
    <source>
        <dbReference type="Pfam" id="PF00465"/>
    </source>
</evidence>
<name>A0A2T5HK90_9RHOB</name>
<feature type="domain" description="Fe-containing alcohol dehydrogenase-like C-terminal" evidence="5">
    <location>
        <begin position="169"/>
        <end position="348"/>
    </location>
</feature>
<keyword evidence="3" id="KW-0520">NAD</keyword>
<accession>A0A2T5HK90</accession>
<evidence type="ECO:0000259" key="5">
    <source>
        <dbReference type="Pfam" id="PF25137"/>
    </source>
</evidence>
<dbReference type="InterPro" id="IPR034786">
    <property type="entry name" value="MAR"/>
</dbReference>
<dbReference type="EMBL" id="QAOH01000007">
    <property type="protein sequence ID" value="PTQ72000.1"/>
    <property type="molecule type" value="Genomic_DNA"/>
</dbReference>
<dbReference type="AlphaFoldDB" id="A0A2T5HK90"/>
<dbReference type="Pfam" id="PF00465">
    <property type="entry name" value="Fe-ADH"/>
    <property type="match status" value="1"/>
</dbReference>
<dbReference type="RefSeq" id="WP_245890061.1">
    <property type="nucleotide sequence ID" value="NZ_QAOH01000007.1"/>
</dbReference>
<evidence type="ECO:0000313" key="6">
    <source>
        <dbReference type="EMBL" id="PTQ72000.1"/>
    </source>
</evidence>
<dbReference type="InterPro" id="IPR001670">
    <property type="entry name" value="ADH_Fe/GldA"/>
</dbReference>
<proteinExistence type="inferred from homology"/>
<evidence type="ECO:0000256" key="3">
    <source>
        <dbReference type="ARBA" id="ARBA00023027"/>
    </source>
</evidence>
<sequence>MTDQMTAFTCTLNPARIVFGAGKRSEIKAELDRLGVTKALVLSTPFQQADAEALASKLNTKAAGVFANATMHTPVEVTETAMAAYAAAGADGVIALGGGSTIGLGKAIAYRNDCPQLVVATTYAGSEVTPILGQTENGVKTTVRAASILPETVIYDPELTLGLPVGMSVTSGLNAMAHAVEGVYAQDRNPIAAMMAVEGVRALRDALPVIVKTPGDAAARGGALYGAWLCGTVLGSVGMALHHKLCHTLGGSFDLPHAETHSVMLPHTAAYNAGAAKTALQPLADLFGGDLGAGLWLFAKDLGAPMSLRDLGLEEADLDRAADLAVKNPYWNPRPVEREAIRALLGRAWEGAPPENGT</sequence>
<dbReference type="InterPro" id="IPR039697">
    <property type="entry name" value="Alcohol_dehydrogenase_Fe"/>
</dbReference>
<dbReference type="Pfam" id="PF25137">
    <property type="entry name" value="ADH_Fe_C"/>
    <property type="match status" value="1"/>
</dbReference>
<evidence type="ECO:0000256" key="1">
    <source>
        <dbReference type="ARBA" id="ARBA00007358"/>
    </source>
</evidence>
<dbReference type="Gene3D" id="3.40.50.1970">
    <property type="match status" value="1"/>
</dbReference>
<evidence type="ECO:0000256" key="2">
    <source>
        <dbReference type="ARBA" id="ARBA00023002"/>
    </source>
</evidence>
<dbReference type="GO" id="GO:0004022">
    <property type="term" value="F:alcohol dehydrogenase (NAD+) activity"/>
    <property type="evidence" value="ECO:0007669"/>
    <property type="project" value="TreeGrafter"/>
</dbReference>
<dbReference type="PANTHER" id="PTHR11496">
    <property type="entry name" value="ALCOHOL DEHYDROGENASE"/>
    <property type="match status" value="1"/>
</dbReference>
<dbReference type="Gene3D" id="1.20.1090.10">
    <property type="entry name" value="Dehydroquinate synthase-like - alpha domain"/>
    <property type="match status" value="1"/>
</dbReference>
<keyword evidence="7" id="KW-1185">Reference proteome</keyword>